<sequence length="47" mass="5176">MTSPHEAHSLKQVSHSPPVLSVPFDPRPPEPLPEESTVDLKGYLNTL</sequence>
<feature type="region of interest" description="Disordered" evidence="1">
    <location>
        <begin position="1"/>
        <end position="47"/>
    </location>
</feature>
<dbReference type="RefSeq" id="WP_177185484.1">
    <property type="nucleotide sequence ID" value="NZ_CAUQYF010000090.1"/>
</dbReference>
<comment type="caution">
    <text evidence="2">The sequence shown here is derived from an EMBL/GenBank/DDBJ whole genome shotgun (WGS) entry which is preliminary data.</text>
</comment>
<accession>A0A1S2NBL0</accession>
<protein>
    <submittedName>
        <fullName evidence="2">Uncharacterized protein</fullName>
    </submittedName>
</protein>
<dbReference type="AlphaFoldDB" id="A0A1S2NBL0"/>
<dbReference type="Proteomes" id="UP000180246">
    <property type="component" value="Unassembled WGS sequence"/>
</dbReference>
<evidence type="ECO:0000313" key="2">
    <source>
        <dbReference type="EMBL" id="OIJ42054.1"/>
    </source>
</evidence>
<proteinExistence type="predicted"/>
<organism evidence="2 3">
    <name type="scientific">Massilia timonae</name>
    <dbReference type="NCBI Taxonomy" id="47229"/>
    <lineage>
        <taxon>Bacteria</taxon>
        <taxon>Pseudomonadati</taxon>
        <taxon>Pseudomonadota</taxon>
        <taxon>Betaproteobacteria</taxon>
        <taxon>Burkholderiales</taxon>
        <taxon>Oxalobacteraceae</taxon>
        <taxon>Telluria group</taxon>
        <taxon>Massilia</taxon>
    </lineage>
</organism>
<evidence type="ECO:0000256" key="1">
    <source>
        <dbReference type="SAM" id="MobiDB-lite"/>
    </source>
</evidence>
<name>A0A1S2NBL0_9BURK</name>
<evidence type="ECO:0000313" key="3">
    <source>
        <dbReference type="Proteomes" id="UP000180246"/>
    </source>
</evidence>
<reference evidence="2 3" key="1">
    <citation type="submission" date="2014-10" db="EMBL/GenBank/DDBJ databases">
        <authorList>
            <person name="Seo M.-J."/>
            <person name="Seok Y.J."/>
            <person name="Cha I.-T."/>
        </authorList>
    </citation>
    <scope>NUCLEOTIDE SEQUENCE [LARGE SCALE GENOMIC DNA]</scope>
    <source>
        <strain evidence="2 3">NEU</strain>
    </source>
</reference>
<gene>
    <name evidence="2" type="ORF">LO55_4619</name>
</gene>
<dbReference type="EMBL" id="JRYB01000001">
    <property type="protein sequence ID" value="OIJ42054.1"/>
    <property type="molecule type" value="Genomic_DNA"/>
</dbReference>